<evidence type="ECO:0000313" key="3">
    <source>
        <dbReference type="EMBL" id="GAF09787.1"/>
    </source>
</evidence>
<dbReference type="RefSeq" id="WP_052020482.1">
    <property type="nucleotide sequence ID" value="NZ_BAVZ01000015.1"/>
</dbReference>
<dbReference type="EMBL" id="BAVZ01000015">
    <property type="protein sequence ID" value="GAF09787.1"/>
    <property type="molecule type" value="Genomic_DNA"/>
</dbReference>
<evidence type="ECO:0000259" key="2">
    <source>
        <dbReference type="Pfam" id="PF07833"/>
    </source>
</evidence>
<comment type="caution">
    <text evidence="3">The sequence shown here is derived from an EMBL/GenBank/DDBJ whole genome shotgun (WGS) entry which is preliminary data.</text>
</comment>
<reference evidence="3 4" key="1">
    <citation type="journal article" date="2014" name="Genome Announc.">
        <title>Draft Genome Sequence of Paenibacillus pini JCM 16418T, Isolated from the Rhizosphere of Pine Tree.</title>
        <authorList>
            <person name="Yuki M."/>
            <person name="Oshima K."/>
            <person name="Suda W."/>
            <person name="Oshida Y."/>
            <person name="Kitamura K."/>
            <person name="Iida Y."/>
            <person name="Hattori M."/>
            <person name="Ohkuma M."/>
        </authorList>
    </citation>
    <scope>NUCLEOTIDE SEQUENCE [LARGE SCALE GENOMIC DNA]</scope>
    <source>
        <strain evidence="3 4">JCM 16418</strain>
    </source>
</reference>
<feature type="domain" description="Copper amine oxidase-like N-terminal" evidence="2">
    <location>
        <begin position="34"/>
        <end position="140"/>
    </location>
</feature>
<dbReference type="Proteomes" id="UP000019364">
    <property type="component" value="Unassembled WGS sequence"/>
</dbReference>
<dbReference type="InterPro" id="IPR036582">
    <property type="entry name" value="Mao_N_sf"/>
</dbReference>
<dbReference type="STRING" id="1236976.JCM16418_3942"/>
<feature type="signal peptide" evidence="1">
    <location>
        <begin position="1"/>
        <end position="25"/>
    </location>
</feature>
<keyword evidence="1" id="KW-0732">Signal</keyword>
<evidence type="ECO:0000313" key="4">
    <source>
        <dbReference type="Proteomes" id="UP000019364"/>
    </source>
</evidence>
<dbReference type="Gene3D" id="3.30.457.10">
    <property type="entry name" value="Copper amine oxidase-like, N-terminal domain"/>
    <property type="match status" value="1"/>
</dbReference>
<dbReference type="eggNOG" id="COG0103">
    <property type="taxonomic scope" value="Bacteria"/>
</dbReference>
<evidence type="ECO:0000256" key="1">
    <source>
        <dbReference type="SAM" id="SignalP"/>
    </source>
</evidence>
<feature type="chain" id="PRO_5004907429" evidence="1">
    <location>
        <begin position="26"/>
        <end position="1058"/>
    </location>
</feature>
<sequence length="1058" mass="112951">MRKLGLMLVAIVFFISLSIQTQVQAAAKPISIYIDGEKLYPSQAPILVKGSTMLPLRAIFEALDAEVLWNQKTKTVTATRDNTTVILKIGAKTATVNNKIVSLQVPAQVLKGSTMVPVRFVSEALGETVKWNQVTQTVNIITVAASTPVTPVSYVTARVTGKNGDGRDVEISFQKSQQESAVKEYRVLMVKSANSNSFNLSHALSTGNYTSIPPSGEDASITLSSQTMDVNGELLRSNQSYVAYILMVGKSGVNVLSGASSTITLTVTSSVGSVTSVTASDVSDYGDGRDLSVNFVRPQNDTNTSSYRIMVVKTKDISNFNLSAANALSSSNYTLVNKGTSTSVITVLSSSSRDTSGELIKNGVPYTIYVLAVSNNSTISSQLSLGSSSITLNTNAATTPVITRVDDVSNYGDGRDLLVNFNKITNESSIGSYRIFVVKASNANNFTLSSANAVSSSYYTSVSKTGYNISQVLSSGARDVDGSLIANGISYRVFVMAVSNNSSSNTLSAASSTVVLSGNGKVTAATNVSVNDVADNNDGRDLQVSFTRASDESNLNQYRIMVVKASNASYFTLSTANAVSSYNYTSVYRTGYNINQVLSSSARDVDGDLIRNGTSYRVFILSVANGNTSDNVLSSYSSSITLSNNSTVGKATNVQVSDVSDKGNGSDLRVSFTRASDETNINHYRIFVVKSGNADYFTLSNANSTSYYTTVTKSGISSYINLLPYDARDVNGELIRNDVSYKVFVLSVSNSSSSNNVLSTYSSAIVLSNNTTTEVVTGVKAEDIADNGNGSDLKVSFNKPSNETIIKEYRILVSLPSVKLDEKAASKIENYTFVAKGSSSKVLPETATDIYGSPIKNGNYNVYVLSVGTNESNALSTGSLVTLANNSKVNAVTNIAAKDVADSHNAGDIEVSFKVPSDEKNIIGYRIFVVKYTSVPNFDLAKASSSQSGRFYPVGKGDFNSTLDPTLLDSDGEKIIEKFDYYIKVLSVSNEASGNNLSAGAYLINLEDKSVTTPVEMVTNVIAMLNTDGDKPSVNVSFSANDNSVTMWSLYFQARMLY</sequence>
<protein>
    <submittedName>
        <fullName evidence="3">Copper amine oxidase domain protein</fullName>
    </submittedName>
</protein>
<accession>W7YMV5</accession>
<dbReference type="InterPro" id="IPR012854">
    <property type="entry name" value="Cu_amine_oxidase-like_N"/>
</dbReference>
<gene>
    <name evidence="3" type="ORF">JCM16418_3942</name>
</gene>
<dbReference type="Pfam" id="PF07833">
    <property type="entry name" value="Cu_amine_oxidN1"/>
    <property type="match status" value="1"/>
</dbReference>
<organism evidence="3 4">
    <name type="scientific">Paenibacillus pini JCM 16418</name>
    <dbReference type="NCBI Taxonomy" id="1236976"/>
    <lineage>
        <taxon>Bacteria</taxon>
        <taxon>Bacillati</taxon>
        <taxon>Bacillota</taxon>
        <taxon>Bacilli</taxon>
        <taxon>Bacillales</taxon>
        <taxon>Paenibacillaceae</taxon>
        <taxon>Paenibacillus</taxon>
    </lineage>
</organism>
<keyword evidence="4" id="KW-1185">Reference proteome</keyword>
<dbReference type="AlphaFoldDB" id="W7YMV5"/>
<dbReference type="SUPFAM" id="SSF55383">
    <property type="entry name" value="Copper amine oxidase, domain N"/>
    <property type="match status" value="1"/>
</dbReference>
<proteinExistence type="predicted"/>
<name>W7YMV5_9BACL</name>